<gene>
    <name evidence="1" type="ORF">NCTC10283_00512</name>
</gene>
<evidence type="ECO:0000313" key="2">
    <source>
        <dbReference type="Proteomes" id="UP000254209"/>
    </source>
</evidence>
<evidence type="ECO:0008006" key="3">
    <source>
        <dbReference type="Google" id="ProtNLM"/>
    </source>
</evidence>
<dbReference type="EMBL" id="UFSO01000002">
    <property type="protein sequence ID" value="SSY70422.1"/>
    <property type="molecule type" value="Genomic_DNA"/>
</dbReference>
<dbReference type="AlphaFoldDB" id="A0A376BKX8"/>
<dbReference type="STRING" id="1120980.GCA_000745955_00833"/>
<name>A0A376BKX8_9NEIS</name>
<organism evidence="1 2">
    <name type="scientific">Alysiella crassa</name>
    <dbReference type="NCBI Taxonomy" id="153491"/>
    <lineage>
        <taxon>Bacteria</taxon>
        <taxon>Pseudomonadati</taxon>
        <taxon>Pseudomonadota</taxon>
        <taxon>Betaproteobacteria</taxon>
        <taxon>Neisseriales</taxon>
        <taxon>Neisseriaceae</taxon>
        <taxon>Alysiella</taxon>
    </lineage>
</organism>
<keyword evidence="2" id="KW-1185">Reference proteome</keyword>
<proteinExistence type="predicted"/>
<evidence type="ECO:0000313" key="1">
    <source>
        <dbReference type="EMBL" id="SSY70422.1"/>
    </source>
</evidence>
<protein>
    <recommendedName>
        <fullName evidence="3">Lipoprotein</fullName>
    </recommendedName>
</protein>
<accession>A0A376BKX8</accession>
<dbReference type="PROSITE" id="PS51257">
    <property type="entry name" value="PROKAR_LIPOPROTEIN"/>
    <property type="match status" value="1"/>
</dbReference>
<reference evidence="1 2" key="1">
    <citation type="submission" date="2018-06" db="EMBL/GenBank/DDBJ databases">
        <authorList>
            <consortium name="Pathogen Informatics"/>
            <person name="Doyle S."/>
        </authorList>
    </citation>
    <scope>NUCLEOTIDE SEQUENCE [LARGE SCALE GENOMIC DNA]</scope>
    <source>
        <strain evidence="1 2">NCTC10283</strain>
    </source>
</reference>
<sequence length="252" mass="29101">MKIARKWLSGCLTILLAAACQPSITQTKMASSPSPAQRVQAACKNLHKVVDIDDLLKQMYDNLDSQCLFEMPQEMLIQIWGIPVIDSMKEEVELNKQLENEIFNEKNTLYIYRTSNIKEINGKVEKFASLHVYTSPKFKQVNLSFGGSLDKGQYPNILPPPFIKQLSLEEINEDGFLTSFIENEKERSELQAKLPKQNIYQPNTRYYWINPKKLPNYPILYMETLPLSPFNLSNSTFPNTIELIQYAYILNH</sequence>
<dbReference type="Proteomes" id="UP000254209">
    <property type="component" value="Unassembled WGS sequence"/>
</dbReference>